<accession>A0A8S9PNE0</accession>
<comment type="caution">
    <text evidence="1">The sequence shown here is derived from an EMBL/GenBank/DDBJ whole genome shotgun (WGS) entry which is preliminary data.</text>
</comment>
<sequence>MHQHFTALRTLHTSASLLHGTGLNWFGSPPLNRLHSHLREARKRPGTSLVRLKQWYLIHYPKGTLPFCFGEFPLGHCTISMASSTSWKGRMDSSASHQSLHHRSRFDEFTFFLRLPRIAPADDPFLHNHVESKMLSWQLMTACLGPHTAPPLSSNVHKLRLSFSCALRFPNTISGQSGTLSCQYGLWYGPPVRTTPYSCTSPRLPPWLIQTPSYVAHGRTRPYRPYSLPLSTDFIAILEKLGDDQIIFNIPVRLSKTSNYACPLHRTGLDLPLSTDFTATLEKLGNDQGHFPFVLMSSHSAIAPSPWSSSTSWKGRMDSPASHQSLHHRSRFDQFTFTLRLPRIAPADDPL</sequence>
<name>A0A8S9PNE0_BRACR</name>
<protein>
    <submittedName>
        <fullName evidence="1">Uncharacterized protein</fullName>
    </submittedName>
</protein>
<evidence type="ECO:0000313" key="2">
    <source>
        <dbReference type="Proteomes" id="UP000712600"/>
    </source>
</evidence>
<dbReference type="Proteomes" id="UP000712600">
    <property type="component" value="Unassembled WGS sequence"/>
</dbReference>
<evidence type="ECO:0000313" key="1">
    <source>
        <dbReference type="EMBL" id="KAF3524297.1"/>
    </source>
</evidence>
<gene>
    <name evidence="1" type="ORF">F2Q69_00046758</name>
</gene>
<organism evidence="1 2">
    <name type="scientific">Brassica cretica</name>
    <name type="common">Mustard</name>
    <dbReference type="NCBI Taxonomy" id="69181"/>
    <lineage>
        <taxon>Eukaryota</taxon>
        <taxon>Viridiplantae</taxon>
        <taxon>Streptophyta</taxon>
        <taxon>Embryophyta</taxon>
        <taxon>Tracheophyta</taxon>
        <taxon>Spermatophyta</taxon>
        <taxon>Magnoliopsida</taxon>
        <taxon>eudicotyledons</taxon>
        <taxon>Gunneridae</taxon>
        <taxon>Pentapetalae</taxon>
        <taxon>rosids</taxon>
        <taxon>malvids</taxon>
        <taxon>Brassicales</taxon>
        <taxon>Brassicaceae</taxon>
        <taxon>Brassiceae</taxon>
        <taxon>Brassica</taxon>
    </lineage>
</organism>
<dbReference type="EMBL" id="QGKX02001347">
    <property type="protein sequence ID" value="KAF3524297.1"/>
    <property type="molecule type" value="Genomic_DNA"/>
</dbReference>
<reference evidence="1" key="1">
    <citation type="submission" date="2019-12" db="EMBL/GenBank/DDBJ databases">
        <title>Genome sequencing and annotation of Brassica cretica.</title>
        <authorList>
            <person name="Studholme D.J."/>
            <person name="Sarris P."/>
        </authorList>
    </citation>
    <scope>NUCLEOTIDE SEQUENCE</scope>
    <source>
        <strain evidence="1">PFS-109/04</strain>
        <tissue evidence="1">Leaf</tissue>
    </source>
</reference>
<proteinExistence type="predicted"/>
<dbReference type="AlphaFoldDB" id="A0A8S9PNE0"/>